<keyword evidence="9 11" id="KW-0406">Ion transport</keyword>
<comment type="subcellular location">
    <subcellularLocation>
        <location evidence="11">Cell membrane</location>
        <topology evidence="11">Single-pass membrane protein</topology>
    </subcellularLocation>
</comment>
<dbReference type="Pfam" id="PF02669">
    <property type="entry name" value="KdpC"/>
    <property type="match status" value="1"/>
</dbReference>
<dbReference type="PIRSF" id="PIRSF001296">
    <property type="entry name" value="K_ATPase_KdpC"/>
    <property type="match status" value="1"/>
</dbReference>
<evidence type="ECO:0000256" key="6">
    <source>
        <dbReference type="ARBA" id="ARBA00022840"/>
    </source>
</evidence>
<name>A0ABN1G4M5_9HYPH</name>
<evidence type="ECO:0000313" key="12">
    <source>
        <dbReference type="EMBL" id="GAA0604064.1"/>
    </source>
</evidence>
<dbReference type="NCBIfam" id="TIGR00681">
    <property type="entry name" value="kdpC"/>
    <property type="match status" value="1"/>
</dbReference>
<evidence type="ECO:0000256" key="1">
    <source>
        <dbReference type="ARBA" id="ARBA00022448"/>
    </source>
</evidence>
<evidence type="ECO:0000256" key="3">
    <source>
        <dbReference type="ARBA" id="ARBA00022538"/>
    </source>
</evidence>
<keyword evidence="10 11" id="KW-0472">Membrane</keyword>
<keyword evidence="1 11" id="KW-0813">Transport</keyword>
<sequence>MLKQLRPALVMIIGLTVITGILYPLGMTGVAQALFPVQANGSLVVKDNQLVGSALIGQQFTSERYFHGRPSAAGEGYDATSSGGSNLGPTSAALLERVKADVSKLKAENPNQPVPVDLVTASGSGLDPHLTPAAALFQIPRIAKARGLDETKLTALVKTQTQERLLGVLGEPVVNVLALNLALDQVK</sequence>
<keyword evidence="8 11" id="KW-1133">Transmembrane helix</keyword>
<evidence type="ECO:0000256" key="7">
    <source>
        <dbReference type="ARBA" id="ARBA00022958"/>
    </source>
</evidence>
<protein>
    <recommendedName>
        <fullName evidence="11">Potassium-transporting ATPase KdpC subunit</fullName>
    </recommendedName>
    <alternativeName>
        <fullName evidence="11">ATP phosphohydrolase [potassium-transporting] C chain</fullName>
    </alternativeName>
    <alternativeName>
        <fullName evidence="11">Potassium-binding and translocating subunit C</fullName>
    </alternativeName>
    <alternativeName>
        <fullName evidence="11">Potassium-translocating ATPase C chain</fullName>
    </alternativeName>
</protein>
<feature type="transmembrane region" description="Helical" evidence="11">
    <location>
        <begin position="7"/>
        <end position="26"/>
    </location>
</feature>
<comment type="function">
    <text evidence="11">Part of the high-affinity ATP-driven potassium transport (or Kdp) system, which catalyzes the hydrolysis of ATP coupled with the electrogenic transport of potassium into the cytoplasm. This subunit acts as a catalytic chaperone that increases the ATP-binding affinity of the ATP-hydrolyzing subunit KdpB by the formation of a transient KdpB/KdpC/ATP ternary complex.</text>
</comment>
<keyword evidence="7 11" id="KW-0630">Potassium</keyword>
<comment type="subunit">
    <text evidence="11">The system is composed of three essential subunits: KdpA, KdpB and KdpC.</text>
</comment>
<evidence type="ECO:0000256" key="2">
    <source>
        <dbReference type="ARBA" id="ARBA00022475"/>
    </source>
</evidence>
<evidence type="ECO:0000256" key="10">
    <source>
        <dbReference type="ARBA" id="ARBA00023136"/>
    </source>
</evidence>
<keyword evidence="3 11" id="KW-0633">Potassium transport</keyword>
<keyword evidence="6 11" id="KW-0067">ATP-binding</keyword>
<evidence type="ECO:0000256" key="4">
    <source>
        <dbReference type="ARBA" id="ARBA00022692"/>
    </source>
</evidence>
<evidence type="ECO:0000313" key="13">
    <source>
        <dbReference type="Proteomes" id="UP001424441"/>
    </source>
</evidence>
<dbReference type="PANTHER" id="PTHR30042:SF2">
    <property type="entry name" value="POTASSIUM-TRANSPORTING ATPASE KDPC SUBUNIT"/>
    <property type="match status" value="1"/>
</dbReference>
<evidence type="ECO:0000256" key="9">
    <source>
        <dbReference type="ARBA" id="ARBA00023065"/>
    </source>
</evidence>
<dbReference type="EMBL" id="BAAADE010000003">
    <property type="protein sequence ID" value="GAA0604064.1"/>
    <property type="molecule type" value="Genomic_DNA"/>
</dbReference>
<accession>A0ABN1G4M5</accession>
<keyword evidence="4 11" id="KW-0812">Transmembrane</keyword>
<reference evidence="13" key="1">
    <citation type="journal article" date="2019" name="Int. J. Syst. Evol. Microbiol.">
        <title>The Global Catalogue of Microorganisms (GCM) 10K type strain sequencing project: providing services to taxonomists for standard genome sequencing and annotation.</title>
        <authorList>
            <consortium name="The Broad Institute Genomics Platform"/>
            <consortium name="The Broad Institute Genome Sequencing Center for Infectious Disease"/>
            <person name="Wu L."/>
            <person name="Ma J."/>
        </authorList>
    </citation>
    <scope>NUCLEOTIDE SEQUENCE [LARGE SCALE GENOMIC DNA]</scope>
    <source>
        <strain evidence="13">JCM 15115</strain>
    </source>
</reference>
<dbReference type="NCBIfam" id="NF001454">
    <property type="entry name" value="PRK00315.1"/>
    <property type="match status" value="1"/>
</dbReference>
<dbReference type="PANTHER" id="PTHR30042">
    <property type="entry name" value="POTASSIUM-TRANSPORTING ATPASE C CHAIN"/>
    <property type="match status" value="1"/>
</dbReference>
<dbReference type="HAMAP" id="MF_00276">
    <property type="entry name" value="KdpC"/>
    <property type="match status" value="1"/>
</dbReference>
<comment type="similarity">
    <text evidence="11">Belongs to the KdpC family.</text>
</comment>
<keyword evidence="13" id="KW-1185">Reference proteome</keyword>
<dbReference type="RefSeq" id="WP_343804951.1">
    <property type="nucleotide sequence ID" value="NZ_BAAADE010000003.1"/>
</dbReference>
<keyword evidence="2 11" id="KW-1003">Cell membrane</keyword>
<evidence type="ECO:0000256" key="11">
    <source>
        <dbReference type="HAMAP-Rule" id="MF_00276"/>
    </source>
</evidence>
<evidence type="ECO:0000256" key="8">
    <source>
        <dbReference type="ARBA" id="ARBA00022989"/>
    </source>
</evidence>
<evidence type="ECO:0000256" key="5">
    <source>
        <dbReference type="ARBA" id="ARBA00022741"/>
    </source>
</evidence>
<comment type="caution">
    <text evidence="12">The sequence shown here is derived from an EMBL/GenBank/DDBJ whole genome shotgun (WGS) entry which is preliminary data.</text>
</comment>
<keyword evidence="5 11" id="KW-0547">Nucleotide-binding</keyword>
<gene>
    <name evidence="11 12" type="primary">kdpC</name>
    <name evidence="12" type="ORF">GCM10008943_19470</name>
</gene>
<proteinExistence type="inferred from homology"/>
<dbReference type="InterPro" id="IPR003820">
    <property type="entry name" value="KdpC"/>
</dbReference>
<organism evidence="12 13">
    <name type="scientific">Paenochrobactrum glaciei</name>
    <dbReference type="NCBI Taxonomy" id="486407"/>
    <lineage>
        <taxon>Bacteria</taxon>
        <taxon>Pseudomonadati</taxon>
        <taxon>Pseudomonadota</taxon>
        <taxon>Alphaproteobacteria</taxon>
        <taxon>Hyphomicrobiales</taxon>
        <taxon>Brucellaceae</taxon>
        <taxon>Paenochrobactrum</taxon>
    </lineage>
</organism>
<dbReference type="Proteomes" id="UP001424441">
    <property type="component" value="Unassembled WGS sequence"/>
</dbReference>